<gene>
    <name evidence="1" type="ORF">HfgLR_23335</name>
</gene>
<geneLocation type="plasmid" evidence="1 2">
    <name>pHGLR2</name>
</geneLocation>
<dbReference type="AlphaFoldDB" id="A0A871BLF9"/>
<evidence type="ECO:0000313" key="2">
    <source>
        <dbReference type="Proteomes" id="UP000663064"/>
    </source>
</evidence>
<organism evidence="1 2">
    <name type="scientific">Haloferax gibbonsii</name>
    <dbReference type="NCBI Taxonomy" id="35746"/>
    <lineage>
        <taxon>Archaea</taxon>
        <taxon>Methanobacteriati</taxon>
        <taxon>Methanobacteriota</taxon>
        <taxon>Stenosarchaea group</taxon>
        <taxon>Halobacteria</taxon>
        <taxon>Halobacteriales</taxon>
        <taxon>Haloferacaceae</taxon>
        <taxon>Haloferax</taxon>
    </lineage>
</organism>
<reference evidence="1" key="1">
    <citation type="journal article" date="2021" name="Front. Microbiol.">
        <title>Cellular and Genomic Properties of Haloferax gibbonsii LR2-5, the Host of Euryarchaeal Virus HFTV1.</title>
        <authorList>
            <person name="Tittes C."/>
            <person name="Schwarzer S."/>
            <person name="Pfeiffer F."/>
            <person name="Dyall-Smith M."/>
            <person name="Rodriguez-Franco M."/>
            <person name="Oksanen H.M."/>
            <person name="Quax T.E.F."/>
        </authorList>
    </citation>
    <scope>NUCLEOTIDE SEQUENCE</scope>
    <source>
        <strain evidence="1">LR2-5</strain>
    </source>
</reference>
<name>A0A871BLF9_HALGI</name>
<dbReference type="EMBL" id="CP063207">
    <property type="protein sequence ID" value="QOS13852.1"/>
    <property type="molecule type" value="Genomic_DNA"/>
</dbReference>
<sequence>MLSKPRSAPRYGLPDEIDVFERRTVNAPRKVSRTEHLRDDTRQRVSRCIDHI</sequence>
<proteinExistence type="predicted"/>
<protein>
    <submittedName>
        <fullName evidence="1">Uncharacterized protein</fullName>
    </submittedName>
</protein>
<evidence type="ECO:0000313" key="1">
    <source>
        <dbReference type="EMBL" id="QOS13852.1"/>
    </source>
</evidence>
<accession>A0A871BLF9</accession>
<dbReference type="Proteomes" id="UP000663064">
    <property type="component" value="Plasmid pHGLR2"/>
</dbReference>
<keyword evidence="1" id="KW-0614">Plasmid</keyword>